<reference evidence="3 4" key="1">
    <citation type="submission" date="2014-12" db="EMBL/GenBank/DDBJ databases">
        <title>Genome sequencing of Photobacterium gaetbulicola AD005a.</title>
        <authorList>
            <person name="Adrian T.G.S."/>
            <person name="Chan K.G."/>
        </authorList>
    </citation>
    <scope>NUCLEOTIDE SEQUENCE [LARGE SCALE GENOMIC DNA]</scope>
    <source>
        <strain evidence="3 4">AD005a</strain>
    </source>
</reference>
<gene>
    <name evidence="3" type="ORF">RJ45_10265</name>
</gene>
<evidence type="ECO:0000256" key="1">
    <source>
        <dbReference type="SAM" id="MobiDB-lite"/>
    </source>
</evidence>
<feature type="signal peptide" evidence="2">
    <location>
        <begin position="1"/>
        <end position="17"/>
    </location>
</feature>
<dbReference type="EMBL" id="JWLZ01000152">
    <property type="protein sequence ID" value="KHT63726.1"/>
    <property type="molecule type" value="Genomic_DNA"/>
</dbReference>
<feature type="region of interest" description="Disordered" evidence="1">
    <location>
        <begin position="179"/>
        <end position="210"/>
    </location>
</feature>
<dbReference type="RefSeq" id="WP_039461195.1">
    <property type="nucleotide sequence ID" value="NZ_JWLZ01000152.1"/>
</dbReference>
<evidence type="ECO:0000313" key="4">
    <source>
        <dbReference type="Proteomes" id="UP000031278"/>
    </source>
</evidence>
<protein>
    <submittedName>
        <fullName evidence="3">Uncharacterized protein</fullName>
    </submittedName>
</protein>
<feature type="compositionally biased region" description="Basic and acidic residues" evidence="1">
    <location>
        <begin position="198"/>
        <end position="210"/>
    </location>
</feature>
<comment type="caution">
    <text evidence="3">The sequence shown here is derived from an EMBL/GenBank/DDBJ whole genome shotgun (WGS) entry which is preliminary data.</text>
</comment>
<dbReference type="AlphaFoldDB" id="A0A0B9GYG7"/>
<evidence type="ECO:0000313" key="3">
    <source>
        <dbReference type="EMBL" id="KHT63726.1"/>
    </source>
</evidence>
<organism evidence="3 4">
    <name type="scientific">Photobacterium gaetbulicola</name>
    <dbReference type="NCBI Taxonomy" id="1295392"/>
    <lineage>
        <taxon>Bacteria</taxon>
        <taxon>Pseudomonadati</taxon>
        <taxon>Pseudomonadota</taxon>
        <taxon>Gammaproteobacteria</taxon>
        <taxon>Vibrionales</taxon>
        <taxon>Vibrionaceae</taxon>
        <taxon>Photobacterium</taxon>
    </lineage>
</organism>
<dbReference type="Gene3D" id="3.55.50.30">
    <property type="match status" value="1"/>
</dbReference>
<accession>A0A0B9GYG7</accession>
<keyword evidence="2" id="KW-0732">Signal</keyword>
<proteinExistence type="predicted"/>
<dbReference type="Proteomes" id="UP000031278">
    <property type="component" value="Unassembled WGS sequence"/>
</dbReference>
<name>A0A0B9GYG7_9GAMM</name>
<evidence type="ECO:0000256" key="2">
    <source>
        <dbReference type="SAM" id="SignalP"/>
    </source>
</evidence>
<feature type="chain" id="PRO_5002141904" evidence="2">
    <location>
        <begin position="18"/>
        <end position="210"/>
    </location>
</feature>
<sequence length="210" mass="23691">MRMILLLIVLLTPTAQATVSVNAAGKTLDQFFVMASEIFAKAVIVDPAINGTLKVYGVSHGNFQRLFYSILRAHNLSYMETDDVLRIYPKTDFDRSNLTNRQSLFDFIASSVSGVYITGSMAYHSGAKIRYEYAFVQSGTRDTFRPEHIGLKVKAIHSCLAQLSFDTYTTYVTCEPYEKPQPVVEDDERPTIPSLFDKVPRKDKPKKNES</sequence>